<accession>A0A1I4PP95</accession>
<organism evidence="2 3">
    <name type="scientific">Nitrosomonas nitrosa</name>
    <dbReference type="NCBI Taxonomy" id="52442"/>
    <lineage>
        <taxon>Bacteria</taxon>
        <taxon>Pseudomonadati</taxon>
        <taxon>Pseudomonadota</taxon>
        <taxon>Betaproteobacteria</taxon>
        <taxon>Nitrosomonadales</taxon>
        <taxon>Nitrosomonadaceae</taxon>
        <taxon>Nitrosomonas</taxon>
    </lineage>
</organism>
<sequence length="63" mass="7135">MTLAKLILMAWHFSILLIIDYLHHGPVDFKDTLFNLPSLLSVYAGSILFPPLFAMPHICNVHS</sequence>
<gene>
    <name evidence="2" type="ORF">SAMN05421880_11224</name>
</gene>
<feature type="transmembrane region" description="Helical" evidence="1">
    <location>
        <begin position="6"/>
        <end position="22"/>
    </location>
</feature>
<dbReference type="AlphaFoldDB" id="A0A1I4PP95"/>
<protein>
    <submittedName>
        <fullName evidence="2">Uncharacterized protein</fullName>
    </submittedName>
</protein>
<keyword evidence="1" id="KW-0472">Membrane</keyword>
<evidence type="ECO:0000256" key="1">
    <source>
        <dbReference type="SAM" id="Phobius"/>
    </source>
</evidence>
<evidence type="ECO:0000313" key="3">
    <source>
        <dbReference type="Proteomes" id="UP000199561"/>
    </source>
</evidence>
<reference evidence="2 3" key="1">
    <citation type="submission" date="2016-10" db="EMBL/GenBank/DDBJ databases">
        <authorList>
            <person name="de Groot N.N."/>
        </authorList>
    </citation>
    <scope>NUCLEOTIDE SEQUENCE [LARGE SCALE GENOMIC DNA]</scope>
    <source>
        <strain evidence="2 3">Nm146</strain>
    </source>
</reference>
<keyword evidence="1" id="KW-1133">Transmembrane helix</keyword>
<feature type="transmembrane region" description="Helical" evidence="1">
    <location>
        <begin position="34"/>
        <end position="53"/>
    </location>
</feature>
<keyword evidence="3" id="KW-1185">Reference proteome</keyword>
<evidence type="ECO:0000313" key="2">
    <source>
        <dbReference type="EMBL" id="SFM29731.1"/>
    </source>
</evidence>
<dbReference type="EMBL" id="FOUF01000012">
    <property type="protein sequence ID" value="SFM29731.1"/>
    <property type="molecule type" value="Genomic_DNA"/>
</dbReference>
<proteinExistence type="predicted"/>
<keyword evidence="1" id="KW-0812">Transmembrane</keyword>
<dbReference type="Proteomes" id="UP000199561">
    <property type="component" value="Unassembled WGS sequence"/>
</dbReference>
<name>A0A1I4PP95_9PROT</name>